<dbReference type="EMBL" id="BAQD01000139">
    <property type="protein sequence ID" value="GBQ08740.1"/>
    <property type="molecule type" value="Genomic_DNA"/>
</dbReference>
<keyword evidence="2" id="KW-1185">Reference proteome</keyword>
<evidence type="ECO:0000313" key="1">
    <source>
        <dbReference type="EMBL" id="GBQ08740.1"/>
    </source>
</evidence>
<evidence type="ECO:0000313" key="2">
    <source>
        <dbReference type="Proteomes" id="UP001062901"/>
    </source>
</evidence>
<sequence length="604" mass="65405">MTYRYTNRAKAQLARSITSYDTTLTLTAGSGSLFPLPQPPSDFFALTLASVENPDQFEICTVLSRNGDTLTVQRGQEDTTPQSFSSGDVASLNMTAGVFDLFPQAGYMGVYDQTIANRIGGYRKNAIVCDPNITGLFWISTQDENATTPGNGLGGAWISFNANDSYVSGTLGEVSGDLQGKGLHTEGSTNRVLYNDQRNGWRSLALTSDLNAEIQRAENAESQLVCGQGYGFPGDLNIIRLWFGGSEGQVLVRDQNNKIYSLQQTGDFATHSDLNAALSDIVKSHSYDTDYQLNEIGINKTTGRIWAHNDSSGKFFYLQPEGSYITSHGYSDGDLTLTNIWKGTNGNLLANISDGSAMRIVRGDGYGGNDVNITRLWRSSNNGIPCVVDENNQLTYLQEAGDFATHSDLNAATQNKVNRSGDTMTGDLLLSGNIWNGNYYGRTLRSTVDGASTQASLQLLGRTGHAAAALSVRDENNTEHSWFFNADNSIITPTGNSLLEISGNSSTAKVQAFSLTFPRLTETLWVSFPQSFSATPYSVHVQVNNEPLSEDDGSRYPRMASITNKDRYNTPNIAPNGVSVDLDSIYSGPTDQSGTLWVTAIGPA</sequence>
<gene>
    <name evidence="1" type="ORF">AA15669_1887</name>
</gene>
<organism evidence="1 2">
    <name type="scientific">Saccharibacter floricola DSM 15669</name>
    <dbReference type="NCBI Taxonomy" id="1123227"/>
    <lineage>
        <taxon>Bacteria</taxon>
        <taxon>Pseudomonadati</taxon>
        <taxon>Pseudomonadota</taxon>
        <taxon>Alphaproteobacteria</taxon>
        <taxon>Acetobacterales</taxon>
        <taxon>Acetobacteraceae</taxon>
        <taxon>Saccharibacter</taxon>
    </lineage>
</organism>
<protein>
    <submittedName>
        <fullName evidence="1">Uncharacterized protein</fullName>
    </submittedName>
</protein>
<dbReference type="RefSeq" id="WP_018981263.1">
    <property type="nucleotide sequence ID" value="NZ_BAQD01000139.1"/>
</dbReference>
<dbReference type="Proteomes" id="UP001062901">
    <property type="component" value="Unassembled WGS sequence"/>
</dbReference>
<accession>A0ABQ0P108</accession>
<name>A0ABQ0P108_9PROT</name>
<proteinExistence type="predicted"/>
<reference evidence="1" key="1">
    <citation type="submission" date="2013-04" db="EMBL/GenBank/DDBJ databases">
        <title>The genome sequencing project of 58 acetic acid bacteria.</title>
        <authorList>
            <person name="Okamoto-Kainuma A."/>
            <person name="Ishikawa M."/>
            <person name="Umino S."/>
            <person name="Koizumi Y."/>
            <person name="Shiwa Y."/>
            <person name="Yoshikawa H."/>
            <person name="Matsutani M."/>
            <person name="Matsushita K."/>
        </authorList>
    </citation>
    <scope>NUCLEOTIDE SEQUENCE</scope>
    <source>
        <strain evidence="1">DSM 15669</strain>
    </source>
</reference>
<comment type="caution">
    <text evidence="1">The sequence shown here is derived from an EMBL/GenBank/DDBJ whole genome shotgun (WGS) entry which is preliminary data.</text>
</comment>